<dbReference type="GO" id="GO:0051287">
    <property type="term" value="F:NAD binding"/>
    <property type="evidence" value="ECO:0007669"/>
    <property type="project" value="InterPro"/>
</dbReference>
<dbReference type="OrthoDB" id="9801783at2"/>
<dbReference type="PANTHER" id="PTHR30004:SF6">
    <property type="entry name" value="D-THREONATE 4-PHOSPHATE DEHYDROGENASE"/>
    <property type="match status" value="1"/>
</dbReference>
<dbReference type="SUPFAM" id="SSF53659">
    <property type="entry name" value="Isocitrate/Isopropylmalate dehydrogenase-like"/>
    <property type="match status" value="1"/>
</dbReference>
<gene>
    <name evidence="4" type="ordered locus">Dacet_1856</name>
</gene>
<dbReference type="KEGG" id="dap:Dacet_1856"/>
<dbReference type="EC" id="1.1.1.262" evidence="4"/>
<reference evidence="4 5" key="1">
    <citation type="journal article" date="2010" name="Stand. Genomic Sci.">
        <title>Complete genome sequence of Denitrovibrio acetiphilus type strain (N2460).</title>
        <authorList>
            <person name="Kiss H."/>
            <person name="Lang E."/>
            <person name="Lapidus A."/>
            <person name="Copeland A."/>
            <person name="Nolan M."/>
            <person name="Glavina Del Rio T."/>
            <person name="Chen F."/>
            <person name="Lucas S."/>
            <person name="Tice H."/>
            <person name="Cheng J.F."/>
            <person name="Han C."/>
            <person name="Goodwin L."/>
            <person name="Pitluck S."/>
            <person name="Liolios K."/>
            <person name="Pati A."/>
            <person name="Ivanova N."/>
            <person name="Mavromatis K."/>
            <person name="Chen A."/>
            <person name="Palaniappan K."/>
            <person name="Land M."/>
            <person name="Hauser L."/>
            <person name="Chang Y.J."/>
            <person name="Jeffries C.D."/>
            <person name="Detter J.C."/>
            <person name="Brettin T."/>
            <person name="Spring S."/>
            <person name="Rohde M."/>
            <person name="Goker M."/>
            <person name="Woyke T."/>
            <person name="Bristow J."/>
            <person name="Eisen J.A."/>
            <person name="Markowitz V."/>
            <person name="Hugenholtz P."/>
            <person name="Kyrpides N.C."/>
            <person name="Klenk H.P."/>
        </authorList>
    </citation>
    <scope>NUCLEOTIDE SEQUENCE [LARGE SCALE GENOMIC DNA]</scope>
    <source>
        <strain evidence="5">DSM 12809 / NBRC 114555 / N2460</strain>
    </source>
</reference>
<dbReference type="STRING" id="522772.Dacet_1856"/>
<dbReference type="EMBL" id="CP001968">
    <property type="protein sequence ID" value="ADD68620.1"/>
    <property type="molecule type" value="Genomic_DNA"/>
</dbReference>
<dbReference type="Pfam" id="PF04166">
    <property type="entry name" value="PdxA"/>
    <property type="match status" value="1"/>
</dbReference>
<evidence type="ECO:0000256" key="1">
    <source>
        <dbReference type="ARBA" id="ARBA00022723"/>
    </source>
</evidence>
<accession>D4H0V7</accession>
<evidence type="ECO:0000313" key="4">
    <source>
        <dbReference type="EMBL" id="ADD68620.1"/>
    </source>
</evidence>
<keyword evidence="3" id="KW-0520">NAD</keyword>
<evidence type="ECO:0000313" key="5">
    <source>
        <dbReference type="Proteomes" id="UP000002012"/>
    </source>
</evidence>
<evidence type="ECO:0000256" key="2">
    <source>
        <dbReference type="ARBA" id="ARBA00023002"/>
    </source>
</evidence>
<dbReference type="AlphaFoldDB" id="D4H0V7"/>
<proteinExistence type="predicted"/>
<dbReference type="FunCoup" id="D4H0V7">
    <property type="interactions" value="283"/>
</dbReference>
<keyword evidence="2 4" id="KW-0560">Oxidoreductase</keyword>
<dbReference type="InParanoid" id="D4H0V7"/>
<dbReference type="GO" id="GO:0046872">
    <property type="term" value="F:metal ion binding"/>
    <property type="evidence" value="ECO:0007669"/>
    <property type="project" value="UniProtKB-KW"/>
</dbReference>
<evidence type="ECO:0000256" key="3">
    <source>
        <dbReference type="ARBA" id="ARBA00023027"/>
    </source>
</evidence>
<keyword evidence="5" id="KW-1185">Reference proteome</keyword>
<dbReference type="InterPro" id="IPR005255">
    <property type="entry name" value="PdxA_fam"/>
</dbReference>
<dbReference type="NCBIfam" id="TIGR00557">
    <property type="entry name" value="pdxA"/>
    <property type="match status" value="1"/>
</dbReference>
<dbReference type="Proteomes" id="UP000002012">
    <property type="component" value="Chromosome"/>
</dbReference>
<dbReference type="eggNOG" id="COG1995">
    <property type="taxonomic scope" value="Bacteria"/>
</dbReference>
<protein>
    <submittedName>
        <fullName evidence="4">4-hydroxythreonine-4-phosphate dehydrogenase</fullName>
        <ecNumber evidence="4">1.1.1.262</ecNumber>
    </submittedName>
</protein>
<organism evidence="4 5">
    <name type="scientific">Denitrovibrio acetiphilus (strain DSM 12809 / NBRC 114555 / N2460)</name>
    <dbReference type="NCBI Taxonomy" id="522772"/>
    <lineage>
        <taxon>Bacteria</taxon>
        <taxon>Pseudomonadati</taxon>
        <taxon>Deferribacterota</taxon>
        <taxon>Deferribacteres</taxon>
        <taxon>Deferribacterales</taxon>
        <taxon>Geovibrionaceae</taxon>
        <taxon>Denitrovibrio</taxon>
    </lineage>
</organism>
<dbReference type="PaxDb" id="522772-Dacet_1856"/>
<name>D4H0V7_DENA2</name>
<keyword evidence="1" id="KW-0479">Metal-binding</keyword>
<sequence>MTMKKPKIAITTGDPSGIGPEIACRLASELDGSEEYDAVFISYENVIKSAFENIIKAPMPEMTIIEPDEKLDLKIEHGLIKPEYGKASMLYVEKAVQMAMSGEVDAVVTCPINKASIKAGGYNYPGHTEFLGYLTRTRYFSMLMVGKNIRTVLATTHVPMAELVDKLDENSIMNAIVNAHEAGQFFCGKRQPKIAVCGLNPHAGDNGALGDEEITLITPVIDIARAGGMDVEGPFPADSLFPKAAKGEYDFVVVMYHDQGLIPVKLEAFGNAVNVTLNLPIIRTSVDHGTAFEIAGKGIADHHSLIRAIDVAVEMVKNAQSA</sequence>
<dbReference type="PANTHER" id="PTHR30004">
    <property type="entry name" value="4-HYDROXYTHREONINE-4-PHOSPHATE DEHYDROGENASE"/>
    <property type="match status" value="1"/>
</dbReference>
<dbReference type="GO" id="GO:0050570">
    <property type="term" value="F:4-hydroxythreonine-4-phosphate dehydrogenase activity"/>
    <property type="evidence" value="ECO:0007669"/>
    <property type="project" value="UniProtKB-EC"/>
</dbReference>
<dbReference type="HOGENOM" id="CLU_040168_1_0_0"/>
<dbReference type="Gene3D" id="3.40.718.10">
    <property type="entry name" value="Isopropylmalate Dehydrogenase"/>
    <property type="match status" value="1"/>
</dbReference>